<feature type="compositionally biased region" description="Low complexity" evidence="1">
    <location>
        <begin position="126"/>
        <end position="138"/>
    </location>
</feature>
<dbReference type="InterPro" id="IPR036894">
    <property type="entry name" value="YbaB-like_sf"/>
</dbReference>
<keyword evidence="2" id="KW-0238">DNA-binding</keyword>
<protein>
    <submittedName>
        <fullName evidence="2">YbaB/EbfC DNA-binding family protein</fullName>
    </submittedName>
</protein>
<dbReference type="GO" id="GO:0003677">
    <property type="term" value="F:DNA binding"/>
    <property type="evidence" value="ECO:0007669"/>
    <property type="project" value="UniProtKB-KW"/>
</dbReference>
<dbReference type="SUPFAM" id="SSF82607">
    <property type="entry name" value="YbaB-like"/>
    <property type="match status" value="1"/>
</dbReference>
<dbReference type="RefSeq" id="WP_170217578.1">
    <property type="nucleotide sequence ID" value="NZ_CP144375.1"/>
</dbReference>
<gene>
    <name evidence="2" type="ORF">BCF44_105369</name>
</gene>
<evidence type="ECO:0000256" key="1">
    <source>
        <dbReference type="SAM" id="MobiDB-lite"/>
    </source>
</evidence>
<keyword evidence="3" id="KW-1185">Reference proteome</keyword>
<dbReference type="InterPro" id="IPR004401">
    <property type="entry name" value="YbaB/EbfC"/>
</dbReference>
<comment type="caution">
    <text evidence="2">The sequence shown here is derived from an EMBL/GenBank/DDBJ whole genome shotgun (WGS) entry which is preliminary data.</text>
</comment>
<accession>A0A3E0HQH0</accession>
<dbReference type="Pfam" id="PF02575">
    <property type="entry name" value="YbaB_DNA_bd"/>
    <property type="match status" value="1"/>
</dbReference>
<reference evidence="2 3" key="1">
    <citation type="submission" date="2018-08" db="EMBL/GenBank/DDBJ databases">
        <title>Genomic Encyclopedia of Archaeal and Bacterial Type Strains, Phase II (KMG-II): from individual species to whole genera.</title>
        <authorList>
            <person name="Goeker M."/>
        </authorList>
    </citation>
    <scope>NUCLEOTIDE SEQUENCE [LARGE SCALE GENOMIC DNA]</scope>
    <source>
        <strain evidence="2 3">DSM 45791</strain>
    </source>
</reference>
<name>A0A3E0HQH0_9PSEU</name>
<dbReference type="Gene3D" id="3.30.1310.10">
    <property type="entry name" value="Nucleoid-associated protein YbaB-like domain"/>
    <property type="match status" value="1"/>
</dbReference>
<organism evidence="2 3">
    <name type="scientific">Kutzneria buriramensis</name>
    <dbReference type="NCBI Taxonomy" id="1045776"/>
    <lineage>
        <taxon>Bacteria</taxon>
        <taxon>Bacillati</taxon>
        <taxon>Actinomycetota</taxon>
        <taxon>Actinomycetes</taxon>
        <taxon>Pseudonocardiales</taxon>
        <taxon>Pseudonocardiaceae</taxon>
        <taxon>Kutzneria</taxon>
    </lineage>
</organism>
<dbReference type="AlphaFoldDB" id="A0A3E0HQH0"/>
<evidence type="ECO:0000313" key="3">
    <source>
        <dbReference type="Proteomes" id="UP000256269"/>
    </source>
</evidence>
<proteinExistence type="predicted"/>
<dbReference type="Proteomes" id="UP000256269">
    <property type="component" value="Unassembled WGS sequence"/>
</dbReference>
<dbReference type="EMBL" id="QUNO01000005">
    <property type="protein sequence ID" value="REH48510.1"/>
    <property type="molecule type" value="Genomic_DNA"/>
</dbReference>
<evidence type="ECO:0000313" key="2">
    <source>
        <dbReference type="EMBL" id="REH48510.1"/>
    </source>
</evidence>
<sequence length="162" mass="17803">MDANAWLREYQQDVQSRLARAEQVKEQVNAATGSARSADGTVLATVGPTGALQDLQLSPKADNMTSTQLAQLILRTSREAHRKVAEQMAQAVKPLIGDSEAMSFLESQIPPAEEPQAQDQASQDEPPQWGQPQQQQQPPQRPARPSRPAWDDDNDDNGPILR</sequence>
<feature type="region of interest" description="Disordered" evidence="1">
    <location>
        <begin position="101"/>
        <end position="162"/>
    </location>
</feature>